<gene>
    <name evidence="2" type="ORF">SLNWT_7145</name>
</gene>
<dbReference type="AlphaFoldDB" id="A0A0B5F9K6"/>
<name>A0A0B5F9K6_STRA4</name>
<evidence type="ECO:0000313" key="2">
    <source>
        <dbReference type="EMBL" id="AJE87521.1"/>
    </source>
</evidence>
<feature type="compositionally biased region" description="Basic and acidic residues" evidence="1">
    <location>
        <begin position="33"/>
        <end position="49"/>
    </location>
</feature>
<dbReference type="Proteomes" id="UP000031523">
    <property type="component" value="Chromosome"/>
</dbReference>
<reference evidence="2 3" key="1">
    <citation type="submission" date="2015-01" db="EMBL/GenBank/DDBJ databases">
        <title>Enhanced salinomycin production by adjusting the supply of polyketide extender units in Streptomyce albus DSM 41398.</title>
        <authorList>
            <person name="Lu C."/>
        </authorList>
    </citation>
    <scope>NUCLEOTIDE SEQUENCE [LARGE SCALE GENOMIC DNA]</scope>
    <source>
        <strain evidence="3">ATCC 21838 / DSM 41398 / FERM P-419 / JCM 4703 / NBRC 107858</strain>
    </source>
</reference>
<protein>
    <submittedName>
        <fullName evidence="2">Uncharacterized protein</fullName>
    </submittedName>
</protein>
<feature type="region of interest" description="Disordered" evidence="1">
    <location>
        <begin position="32"/>
        <end position="68"/>
    </location>
</feature>
<dbReference type="KEGG" id="sals:SLNWT_7145"/>
<evidence type="ECO:0000256" key="1">
    <source>
        <dbReference type="SAM" id="MobiDB-lite"/>
    </source>
</evidence>
<organism evidence="2 3">
    <name type="scientific">Streptomyces albus (strain ATCC 21838 / DSM 41398 / FERM P-419 / JCM 4703 / NBRC 107858)</name>
    <dbReference type="NCBI Taxonomy" id="1081613"/>
    <lineage>
        <taxon>Bacteria</taxon>
        <taxon>Bacillati</taxon>
        <taxon>Actinomycetota</taxon>
        <taxon>Actinomycetes</taxon>
        <taxon>Kitasatosporales</taxon>
        <taxon>Streptomycetaceae</taxon>
        <taxon>Streptomyces</taxon>
    </lineage>
</organism>
<keyword evidence="3" id="KW-1185">Reference proteome</keyword>
<evidence type="ECO:0000313" key="3">
    <source>
        <dbReference type="Proteomes" id="UP000031523"/>
    </source>
</evidence>
<proteinExistence type="predicted"/>
<accession>A0A0B5F9K6</accession>
<sequence>MKHARGVAVALEDGLGGGLDLVEGGVRRNGRHRGVDAEVHEGVPRRERLPPGVGHHRQPSPSERAKSA</sequence>
<dbReference type="EMBL" id="CP010519">
    <property type="protein sequence ID" value="AJE87521.1"/>
    <property type="molecule type" value="Genomic_DNA"/>
</dbReference>